<feature type="compositionally biased region" description="Polar residues" evidence="1">
    <location>
        <begin position="836"/>
        <end position="852"/>
    </location>
</feature>
<proteinExistence type="predicted"/>
<feature type="compositionally biased region" description="Basic and acidic residues" evidence="1">
    <location>
        <begin position="436"/>
        <end position="455"/>
    </location>
</feature>
<evidence type="ECO:0000256" key="1">
    <source>
        <dbReference type="SAM" id="MobiDB-lite"/>
    </source>
</evidence>
<keyword evidence="3" id="KW-1185">Reference proteome</keyword>
<feature type="region of interest" description="Disordered" evidence="1">
    <location>
        <begin position="16"/>
        <end position="68"/>
    </location>
</feature>
<feature type="compositionally biased region" description="Low complexity" evidence="1">
    <location>
        <begin position="581"/>
        <end position="598"/>
    </location>
</feature>
<feature type="region of interest" description="Disordered" evidence="1">
    <location>
        <begin position="818"/>
        <end position="865"/>
    </location>
</feature>
<feature type="region of interest" description="Disordered" evidence="1">
    <location>
        <begin position="550"/>
        <end position="602"/>
    </location>
</feature>
<dbReference type="Proteomes" id="UP000283269">
    <property type="component" value="Unassembled WGS sequence"/>
</dbReference>
<feature type="compositionally biased region" description="Low complexity" evidence="1">
    <location>
        <begin position="1197"/>
        <end position="1213"/>
    </location>
</feature>
<feature type="region of interest" description="Disordered" evidence="1">
    <location>
        <begin position="435"/>
        <end position="455"/>
    </location>
</feature>
<accession>A0A409WVF9</accession>
<sequence length="1294" mass="136190">MLKNSVSFPTVHAYNTHLSPSRSRTAEKSKSKSNPAPTPLLLYNNHNQHHHQYNNNNNSINNSSSSNTAPAAAYFSPVGNGIPSASVIQIAETNTRPVLIQLAPPPPPRTRRKRVDAFATRGQGEVDMREREKERTRMDVPRSVSGTGSNIDSSVRYSNGNDGEEGELQGDPLDELDLYSYSNLNAPQSYRYTQPEQRYHHQHLGYDGTPPLDGVATAYTHGTGVSGYNTHVRRTSQPITLTYEPPVMSGGLSMLETSETEGEMTGAGEDLDFEDVMDDDEDMGMRMEDMDGDLDLEDEMQKALSRSSSMATTMSGLSRGHHAGGSAGSNGTNKRRTSLRRVVGGGGVTANLTSIRTTKSAAAAVPLKPKTAKPKPKAKKTAMEDPATYIRKRGSIPVASPTRRLFGWEFAWDPIPLPAGGAGARGRRGSVGVVKKSRDAHGNGSWNEKEAEKAQESSFMDLRGSQRDAGAGSASTTVAVAVGVTARKLKRHSTPAGSVYARSVIGAGGGGMRRQEKWEDVFGVAMTSAAGQPPVVARVAGEMGNGNGNGVAAAKKLKKKRSQSVTRPVTADTPSRAAFVPGSAPAPSSNPGSGSALPHSANSNSYIAHDAIKTASSGTNKTSSRPGTADSANKGSHGSKASLGSGSSMRRGLQLKRSFKMSVGRTMGPGLTLASAGAVSGKQEWEEKGKDAERENARGRERRSNERVRTGEDEDEEDADVDVDGEIRSLAAARLVSASIARATPAATIVTAPSVGFSTPSPPPSAYQATSKSSPVNIAYPSLSSSSTAAPVAARPTLPAIVTSPIPIPTASAVPFPLSAPASRRPQRGFPPVVRSPSSAGQQQQPHTSGSTWMPHPFADPLEQTMPMSGAKSYITAGSEGGAASSIEDDVVQLEREMEEIRGRRGDGNDATDSPTTRFRELAAMVEAQAGPLSDSAPSPTLSSSMTPSLTSMFARAHAQAQNVAPPPPPKTSEKEKEKVKSKIFGGGHFQKRVALSSPPVAKSDWGPQSSVSSSGYGGGFLYRFPMIFPNSFTGSPPRSSPLVNGSGNGQSQAAVPRPGTPRGGSTLRLSAMETVRSTFASVGARMSSATSRMSVTSSAGASLRGGGGHGFGEMIMEHIDGDFMDLRDPFASPPPASNIATVAVPATTIPSKKSSGKNRGSEREKNGAGNDGAEKVPDALKRKMNTWGKLPMPVRSFSPAPSAGSGNASSSGAKRHSFVNGRPVVRVVGRPSSVHHRKHKKERRSRKATLPSMASAMGPLKAGAEDADFGLEEALLSQRLLNRLDSDDWESRM</sequence>
<feature type="region of interest" description="Disordered" evidence="1">
    <location>
        <begin position="124"/>
        <end position="171"/>
    </location>
</feature>
<organism evidence="2 3">
    <name type="scientific">Psilocybe cyanescens</name>
    <dbReference type="NCBI Taxonomy" id="93625"/>
    <lineage>
        <taxon>Eukaryota</taxon>
        <taxon>Fungi</taxon>
        <taxon>Dikarya</taxon>
        <taxon>Basidiomycota</taxon>
        <taxon>Agaricomycotina</taxon>
        <taxon>Agaricomycetes</taxon>
        <taxon>Agaricomycetidae</taxon>
        <taxon>Agaricales</taxon>
        <taxon>Agaricineae</taxon>
        <taxon>Strophariaceae</taxon>
        <taxon>Psilocybe</taxon>
    </lineage>
</organism>
<comment type="caution">
    <text evidence="2">The sequence shown here is derived from an EMBL/GenBank/DDBJ whole genome shotgun (WGS) entry which is preliminary data.</text>
</comment>
<dbReference type="EMBL" id="NHYD01003136">
    <property type="protein sequence ID" value="PPQ82459.1"/>
    <property type="molecule type" value="Genomic_DNA"/>
</dbReference>
<feature type="compositionally biased region" description="Polar residues" evidence="1">
    <location>
        <begin position="615"/>
        <end position="636"/>
    </location>
</feature>
<protein>
    <submittedName>
        <fullName evidence="2">Uncharacterized protein</fullName>
    </submittedName>
</protein>
<feature type="region of interest" description="Disordered" evidence="1">
    <location>
        <begin position="1034"/>
        <end position="1066"/>
    </location>
</feature>
<feature type="region of interest" description="Disordered" evidence="1">
    <location>
        <begin position="672"/>
        <end position="720"/>
    </location>
</feature>
<feature type="region of interest" description="Disordered" evidence="1">
    <location>
        <begin position="1144"/>
        <end position="1178"/>
    </location>
</feature>
<evidence type="ECO:0000313" key="2">
    <source>
        <dbReference type="EMBL" id="PPQ82459.1"/>
    </source>
</evidence>
<feature type="compositionally biased region" description="Low complexity" evidence="1">
    <location>
        <begin position="53"/>
        <end position="67"/>
    </location>
</feature>
<feature type="compositionally biased region" description="Basic and acidic residues" evidence="1">
    <location>
        <begin position="1160"/>
        <end position="1178"/>
    </location>
</feature>
<dbReference type="OrthoDB" id="3070297at2759"/>
<dbReference type="InParanoid" id="A0A409WVF9"/>
<evidence type="ECO:0000313" key="3">
    <source>
        <dbReference type="Proteomes" id="UP000283269"/>
    </source>
</evidence>
<feature type="compositionally biased region" description="Basic residues" evidence="1">
    <location>
        <begin position="1234"/>
        <end position="1248"/>
    </location>
</feature>
<feature type="compositionally biased region" description="Acidic residues" evidence="1">
    <location>
        <begin position="162"/>
        <end position="171"/>
    </location>
</feature>
<feature type="region of interest" description="Disordered" evidence="1">
    <location>
        <begin position="1191"/>
        <end position="1262"/>
    </location>
</feature>
<feature type="region of interest" description="Disordered" evidence="1">
    <location>
        <begin position="958"/>
        <end position="980"/>
    </location>
</feature>
<reference evidence="2 3" key="1">
    <citation type="journal article" date="2018" name="Evol. Lett.">
        <title>Horizontal gene cluster transfer increased hallucinogenic mushroom diversity.</title>
        <authorList>
            <person name="Reynolds H.T."/>
            <person name="Vijayakumar V."/>
            <person name="Gluck-Thaler E."/>
            <person name="Korotkin H.B."/>
            <person name="Matheny P.B."/>
            <person name="Slot J.C."/>
        </authorList>
    </citation>
    <scope>NUCLEOTIDE SEQUENCE [LARGE SCALE GENOMIC DNA]</scope>
    <source>
        <strain evidence="2 3">2631</strain>
    </source>
</reference>
<feature type="compositionally biased region" description="Low complexity" evidence="1">
    <location>
        <begin position="1222"/>
        <end position="1233"/>
    </location>
</feature>
<feature type="compositionally biased region" description="Polar residues" evidence="1">
    <location>
        <begin position="1034"/>
        <end position="1054"/>
    </location>
</feature>
<feature type="region of interest" description="Disordered" evidence="1">
    <location>
        <begin position="308"/>
        <end position="337"/>
    </location>
</feature>
<feature type="region of interest" description="Disordered" evidence="1">
    <location>
        <begin position="615"/>
        <end position="652"/>
    </location>
</feature>
<feature type="compositionally biased region" description="Basic and acidic residues" evidence="1">
    <location>
        <begin position="683"/>
        <end position="711"/>
    </location>
</feature>
<feature type="compositionally biased region" description="Low complexity" evidence="1">
    <location>
        <begin position="642"/>
        <end position="652"/>
    </location>
</feature>
<gene>
    <name evidence="2" type="ORF">CVT25_007257</name>
</gene>
<feature type="compositionally biased region" description="Basic and acidic residues" evidence="1">
    <location>
        <begin position="124"/>
        <end position="140"/>
    </location>
</feature>
<feature type="compositionally biased region" description="Polar residues" evidence="1">
    <location>
        <begin position="144"/>
        <end position="161"/>
    </location>
</feature>
<name>A0A409WVF9_PSICY</name>